<evidence type="ECO:0000256" key="1">
    <source>
        <dbReference type="SAM" id="Phobius"/>
    </source>
</evidence>
<evidence type="ECO:0000313" key="3">
    <source>
        <dbReference type="Proteomes" id="UP001610444"/>
    </source>
</evidence>
<feature type="transmembrane region" description="Helical" evidence="1">
    <location>
        <begin position="223"/>
        <end position="244"/>
    </location>
</feature>
<keyword evidence="1" id="KW-0472">Membrane</keyword>
<keyword evidence="1" id="KW-1133">Transmembrane helix</keyword>
<dbReference type="EMBL" id="JBFXLR010000048">
    <property type="protein sequence ID" value="KAL2843044.1"/>
    <property type="molecule type" value="Genomic_DNA"/>
</dbReference>
<protein>
    <submittedName>
        <fullName evidence="2">Uncharacterized protein</fullName>
    </submittedName>
</protein>
<keyword evidence="1" id="KW-0812">Transmembrane</keyword>
<sequence length="317" mass="34317">MDSSICDTQIQTPLATAIHLLVTLFVAASYTPQLVKIRASNAGDAGISGWYIILLTTSATTHFATRIKNLYSSFAWACFWDGELSGFNLFSALVIYLQAFIHWAAAIILLVVYISFRTPTRALATDTKNSPIVSSASSPSNTTILAIVLTHAVIVLPLAIYFLDLLTREGGYDDVNVIVDSFVVGLSFRFTGLLTSLTPAIPQIFTMVTRYRANGNTFDRGSLSLLGLGLQAVAFLALGASQGWRMRPLPPDPDTKPGADYIVIWSLDWWGWLFVVAGLAAGWMALALSQLLVLCVAMGLGKRGSRLSTFDAAKKVL</sequence>
<dbReference type="RefSeq" id="XP_070895411.1">
    <property type="nucleotide sequence ID" value="XM_071046631.1"/>
</dbReference>
<gene>
    <name evidence="2" type="ORF">BJX68DRAFT_270369</name>
</gene>
<evidence type="ECO:0000313" key="2">
    <source>
        <dbReference type="EMBL" id="KAL2843044.1"/>
    </source>
</evidence>
<organism evidence="2 3">
    <name type="scientific">Aspergillus pseudodeflectus</name>
    <dbReference type="NCBI Taxonomy" id="176178"/>
    <lineage>
        <taxon>Eukaryota</taxon>
        <taxon>Fungi</taxon>
        <taxon>Dikarya</taxon>
        <taxon>Ascomycota</taxon>
        <taxon>Pezizomycotina</taxon>
        <taxon>Eurotiomycetes</taxon>
        <taxon>Eurotiomycetidae</taxon>
        <taxon>Eurotiales</taxon>
        <taxon>Aspergillaceae</taxon>
        <taxon>Aspergillus</taxon>
        <taxon>Aspergillus subgen. Nidulantes</taxon>
    </lineage>
</organism>
<feature type="transmembrane region" description="Helical" evidence="1">
    <location>
        <begin position="269"/>
        <end position="300"/>
    </location>
</feature>
<keyword evidence="3" id="KW-1185">Reference proteome</keyword>
<proteinExistence type="predicted"/>
<dbReference type="GeneID" id="98161795"/>
<name>A0ABR4JTX8_9EURO</name>
<feature type="transmembrane region" description="Helical" evidence="1">
    <location>
        <begin position="182"/>
        <end position="202"/>
    </location>
</feature>
<feature type="transmembrane region" description="Helical" evidence="1">
    <location>
        <begin position="12"/>
        <end position="30"/>
    </location>
</feature>
<accession>A0ABR4JTX8</accession>
<reference evidence="2 3" key="1">
    <citation type="submission" date="2024-07" db="EMBL/GenBank/DDBJ databases">
        <title>Section-level genome sequencing and comparative genomics of Aspergillus sections Usti and Cavernicolus.</title>
        <authorList>
            <consortium name="Lawrence Berkeley National Laboratory"/>
            <person name="Nybo J.L."/>
            <person name="Vesth T.C."/>
            <person name="Theobald S."/>
            <person name="Frisvad J.C."/>
            <person name="Larsen T.O."/>
            <person name="Kjaerboelling I."/>
            <person name="Rothschild-Mancinelli K."/>
            <person name="Lyhne E.K."/>
            <person name="Kogle M.E."/>
            <person name="Barry K."/>
            <person name="Clum A."/>
            <person name="Na H."/>
            <person name="Ledsgaard L."/>
            <person name="Lin J."/>
            <person name="Lipzen A."/>
            <person name="Kuo A."/>
            <person name="Riley R."/>
            <person name="Mondo S."/>
            <person name="LaButti K."/>
            <person name="Haridas S."/>
            <person name="Pangalinan J."/>
            <person name="Salamov A.A."/>
            <person name="Simmons B.A."/>
            <person name="Magnuson J.K."/>
            <person name="Chen J."/>
            <person name="Drula E."/>
            <person name="Henrissat B."/>
            <person name="Wiebenga A."/>
            <person name="Lubbers R.J."/>
            <person name="Gomes A.C."/>
            <person name="Macurrencykelacurrency M.R."/>
            <person name="Stajich J."/>
            <person name="Grigoriev I.V."/>
            <person name="Mortensen U.H."/>
            <person name="De vries R.P."/>
            <person name="Baker S.E."/>
            <person name="Andersen M.R."/>
        </authorList>
    </citation>
    <scope>NUCLEOTIDE SEQUENCE [LARGE SCALE GENOMIC DNA]</scope>
    <source>
        <strain evidence="2 3">CBS 756.74</strain>
    </source>
</reference>
<comment type="caution">
    <text evidence="2">The sequence shown here is derived from an EMBL/GenBank/DDBJ whole genome shotgun (WGS) entry which is preliminary data.</text>
</comment>
<feature type="transmembrane region" description="Helical" evidence="1">
    <location>
        <begin position="144"/>
        <end position="162"/>
    </location>
</feature>
<feature type="transmembrane region" description="Helical" evidence="1">
    <location>
        <begin position="89"/>
        <end position="114"/>
    </location>
</feature>
<dbReference type="Proteomes" id="UP001610444">
    <property type="component" value="Unassembled WGS sequence"/>
</dbReference>